<accession>A0A6J4TM23</accession>
<name>A0A6J4TM23_9SPHN</name>
<sequence>WTKFTSLDACTHRWRWRGTRRVRPQGLCISTSRDGTASPRRRPGPKILRQPRRQVRDPCHRSMATTITSSRWCAA</sequence>
<evidence type="ECO:0000313" key="1">
    <source>
        <dbReference type="EMBL" id="CAA9527450.1"/>
    </source>
</evidence>
<feature type="non-terminal residue" evidence="1">
    <location>
        <position position="75"/>
    </location>
</feature>
<dbReference type="AlphaFoldDB" id="A0A6J4TM23"/>
<reference evidence="1" key="1">
    <citation type="submission" date="2020-02" db="EMBL/GenBank/DDBJ databases">
        <authorList>
            <person name="Meier V. D."/>
        </authorList>
    </citation>
    <scope>NUCLEOTIDE SEQUENCE</scope>
    <source>
        <strain evidence="1">AVDCRST_MAG91</strain>
    </source>
</reference>
<organism evidence="1">
    <name type="scientific">uncultured Sphingomonadaceae bacterium</name>
    <dbReference type="NCBI Taxonomy" id="169976"/>
    <lineage>
        <taxon>Bacteria</taxon>
        <taxon>Pseudomonadati</taxon>
        <taxon>Pseudomonadota</taxon>
        <taxon>Alphaproteobacteria</taxon>
        <taxon>Sphingomonadales</taxon>
        <taxon>Sphingomonadaceae</taxon>
        <taxon>environmental samples</taxon>
    </lineage>
</organism>
<feature type="non-terminal residue" evidence="1">
    <location>
        <position position="1"/>
    </location>
</feature>
<proteinExistence type="predicted"/>
<protein>
    <submittedName>
        <fullName evidence="1">Uncharacterized protein</fullName>
    </submittedName>
</protein>
<dbReference type="EMBL" id="CADCVX010000473">
    <property type="protein sequence ID" value="CAA9527450.1"/>
    <property type="molecule type" value="Genomic_DNA"/>
</dbReference>
<gene>
    <name evidence="1" type="ORF">AVDCRST_MAG91-2660</name>
</gene>